<evidence type="ECO:0000259" key="2">
    <source>
        <dbReference type="PROSITE" id="PS51391"/>
    </source>
</evidence>
<organism evidence="3 4">
    <name type="scientific">Rhizoctonia solani</name>
    <dbReference type="NCBI Taxonomy" id="456999"/>
    <lineage>
        <taxon>Eukaryota</taxon>
        <taxon>Fungi</taxon>
        <taxon>Dikarya</taxon>
        <taxon>Basidiomycota</taxon>
        <taxon>Agaricomycotina</taxon>
        <taxon>Agaricomycetes</taxon>
        <taxon>Cantharellales</taxon>
        <taxon>Ceratobasidiaceae</taxon>
        <taxon>Rhizoctonia</taxon>
    </lineage>
</organism>
<comment type="caution">
    <text evidence="3">The sequence shown here is derived from an EMBL/GenBank/DDBJ whole genome shotgun (WGS) entry which is preliminary data.</text>
</comment>
<feature type="region of interest" description="Disordered" evidence="1">
    <location>
        <begin position="214"/>
        <end position="233"/>
    </location>
</feature>
<accession>A0A8H3B1W7</accession>
<feature type="compositionally biased region" description="Basic residues" evidence="1">
    <location>
        <begin position="542"/>
        <end position="558"/>
    </location>
</feature>
<feature type="region of interest" description="Disordered" evidence="1">
    <location>
        <begin position="245"/>
        <end position="466"/>
    </location>
</feature>
<feature type="compositionally biased region" description="Pro residues" evidence="1">
    <location>
        <begin position="218"/>
        <end position="229"/>
    </location>
</feature>
<dbReference type="SMART" id="SM00582">
    <property type="entry name" value="RPR"/>
    <property type="match status" value="1"/>
</dbReference>
<reference evidence="3" key="1">
    <citation type="submission" date="2021-01" db="EMBL/GenBank/DDBJ databases">
        <authorList>
            <person name="Kaushik A."/>
        </authorList>
    </citation>
    <scope>NUCLEOTIDE SEQUENCE</scope>
    <source>
        <strain evidence="3">AG3-T5</strain>
    </source>
</reference>
<dbReference type="AlphaFoldDB" id="A0A8H3B1W7"/>
<dbReference type="InterPro" id="IPR008942">
    <property type="entry name" value="ENTH_VHS"/>
</dbReference>
<feature type="compositionally biased region" description="Low complexity" evidence="1">
    <location>
        <begin position="520"/>
        <end position="529"/>
    </location>
</feature>
<feature type="compositionally biased region" description="Low complexity" evidence="1">
    <location>
        <begin position="384"/>
        <end position="413"/>
    </location>
</feature>
<evidence type="ECO:0000313" key="3">
    <source>
        <dbReference type="EMBL" id="CAE6445924.1"/>
    </source>
</evidence>
<evidence type="ECO:0000256" key="1">
    <source>
        <dbReference type="SAM" id="MobiDB-lite"/>
    </source>
</evidence>
<dbReference type="EMBL" id="CAJMWW010000114">
    <property type="protein sequence ID" value="CAE6445924.1"/>
    <property type="molecule type" value="Genomic_DNA"/>
</dbReference>
<feature type="region of interest" description="Disordered" evidence="1">
    <location>
        <begin position="610"/>
        <end position="636"/>
    </location>
</feature>
<dbReference type="Proteomes" id="UP000663841">
    <property type="component" value="Unassembled WGS sequence"/>
</dbReference>
<dbReference type="InterPro" id="IPR006569">
    <property type="entry name" value="CID_dom"/>
</dbReference>
<dbReference type="Gene3D" id="1.25.40.90">
    <property type="match status" value="1"/>
</dbReference>
<feature type="region of interest" description="Disordered" evidence="1">
    <location>
        <begin position="520"/>
        <end position="567"/>
    </location>
</feature>
<feature type="compositionally biased region" description="Low complexity" evidence="1">
    <location>
        <begin position="440"/>
        <end position="452"/>
    </location>
</feature>
<feature type="compositionally biased region" description="Polar residues" evidence="1">
    <location>
        <begin position="245"/>
        <end position="276"/>
    </location>
</feature>
<dbReference type="PROSITE" id="PS51391">
    <property type="entry name" value="CID"/>
    <property type="match status" value="1"/>
</dbReference>
<dbReference type="Pfam" id="PF04818">
    <property type="entry name" value="CID"/>
    <property type="match status" value="1"/>
</dbReference>
<gene>
    <name evidence="3" type="ORF">RDB_LOCUS111582</name>
</gene>
<name>A0A8H3B1W7_9AGAM</name>
<feature type="compositionally biased region" description="Basic and acidic residues" evidence="1">
    <location>
        <begin position="416"/>
        <end position="426"/>
    </location>
</feature>
<feature type="compositionally biased region" description="Basic and acidic residues" evidence="1">
    <location>
        <begin position="309"/>
        <end position="362"/>
    </location>
</feature>
<evidence type="ECO:0000313" key="4">
    <source>
        <dbReference type="Proteomes" id="UP000663841"/>
    </source>
</evidence>
<protein>
    <recommendedName>
        <fullName evidence="2">CID domain-containing protein</fullName>
    </recommendedName>
</protein>
<feature type="domain" description="CID" evidence="2">
    <location>
        <begin position="21"/>
        <end position="173"/>
    </location>
</feature>
<feature type="compositionally biased region" description="Basic residues" evidence="1">
    <location>
        <begin position="363"/>
        <end position="375"/>
    </location>
</feature>
<sequence>MALPSFTGSGCDPRLVPPTAMNSSGLGEFETQLKVVVTSKRLSSSKMVALTELAMENMHLDTQMISLMYRTHKGLPTPNKISSLYVFDSIARAAYRTKTKKGLVADLNGSTGNAASFLVRLEGMLDGLVEDMLAHGPPEAKEKTRKVLDIWTREGTFSAGVLKRLSDRVSGSHANQHPLVTHQGAAQSHTPPTPATPSSAIASLPPAILALLGSAVPTQPPPAPTPAPQPFTLDPTQLALISQLTAQSQSATPPFSPARNGSSLPATGLTIQTRPFSPTAPPYSPVRKDIDPLPVVPSFEGSRSQSPTRGHDQPGHVDRTRQDNGSRYKDQSGDDRARYNDERRNRRFDNDRSPRTTDPRTRDPRRRSRSPRRRAPSPGRHVLSPGTRRPASPPGRRASSPGRGSGRASLPGAGDVGKDEFGRDLRGGSSERSPVPAQPPAQAQAQSQSYPPSNQPQPSTPAQNQGGLETFDMAVFNPADPACWANLAAAWERTNGRAPMQEEMMMFVMGGGAAMGGAPAMGGTPAMSGGDMGSWGQERGRGRGRGRGGFRGRGRGRGRGGFGGGHGGDGYPGAYGGDAYNGGGYGGGSDAVVLGGGEEDTSAQAHGDGQEYNYGGQDVGAYNDTNPAPTTSGGGMKKIDGKWVWTKN</sequence>
<dbReference type="SUPFAM" id="SSF48464">
    <property type="entry name" value="ENTH/VHS domain"/>
    <property type="match status" value="1"/>
</dbReference>
<proteinExistence type="predicted"/>